<protein>
    <submittedName>
        <fullName evidence="2">Unannotated protein</fullName>
    </submittedName>
</protein>
<evidence type="ECO:0000313" key="1">
    <source>
        <dbReference type="EMBL" id="CAB4672252.1"/>
    </source>
</evidence>
<dbReference type="AlphaFoldDB" id="A0A6J6PNW7"/>
<sequence>MGVKKVNKVYPLVIHNHIFALLQRVTRGFAYCPQSLRLVTTTNYIK</sequence>
<organism evidence="2">
    <name type="scientific">freshwater metagenome</name>
    <dbReference type="NCBI Taxonomy" id="449393"/>
    <lineage>
        <taxon>unclassified sequences</taxon>
        <taxon>metagenomes</taxon>
        <taxon>ecological metagenomes</taxon>
    </lineage>
</organism>
<dbReference type="EMBL" id="CAFBNU010000006">
    <property type="protein sequence ID" value="CAB4965079.1"/>
    <property type="molecule type" value="Genomic_DNA"/>
</dbReference>
<reference evidence="2" key="1">
    <citation type="submission" date="2020-05" db="EMBL/GenBank/DDBJ databases">
        <authorList>
            <person name="Chiriac C."/>
            <person name="Salcher M."/>
            <person name="Ghai R."/>
            <person name="Kavagutti S V."/>
        </authorList>
    </citation>
    <scope>NUCLEOTIDE SEQUENCE</scope>
</reference>
<accession>A0A6J6PNW7</accession>
<dbReference type="EMBL" id="CAEZXD010000007">
    <property type="protein sequence ID" value="CAB4672252.1"/>
    <property type="molecule type" value="Genomic_DNA"/>
</dbReference>
<evidence type="ECO:0000313" key="4">
    <source>
        <dbReference type="EMBL" id="CAB4902136.1"/>
    </source>
</evidence>
<dbReference type="EMBL" id="CAFAAZ010000002">
    <property type="protein sequence ID" value="CAB4815514.1"/>
    <property type="molecule type" value="Genomic_DNA"/>
</dbReference>
<dbReference type="EMBL" id="CAFBPT010000006">
    <property type="protein sequence ID" value="CAB5030709.1"/>
    <property type="molecule type" value="Genomic_DNA"/>
</dbReference>
<name>A0A6J6PNW7_9ZZZZ</name>
<evidence type="ECO:0000313" key="2">
    <source>
        <dbReference type="EMBL" id="CAB4698553.1"/>
    </source>
</evidence>
<evidence type="ECO:0000313" key="6">
    <source>
        <dbReference type="EMBL" id="CAB5030709.1"/>
    </source>
</evidence>
<evidence type="ECO:0000313" key="3">
    <source>
        <dbReference type="EMBL" id="CAB4815514.1"/>
    </source>
</evidence>
<evidence type="ECO:0000313" key="5">
    <source>
        <dbReference type="EMBL" id="CAB4965079.1"/>
    </source>
</evidence>
<dbReference type="EMBL" id="CAFBMA010000015">
    <property type="protein sequence ID" value="CAB4902136.1"/>
    <property type="molecule type" value="Genomic_DNA"/>
</dbReference>
<dbReference type="EMBL" id="CAEZYD010000001">
    <property type="protein sequence ID" value="CAB4698553.1"/>
    <property type="molecule type" value="Genomic_DNA"/>
</dbReference>
<gene>
    <name evidence="1" type="ORF">UFOPK2343_00456</name>
    <name evidence="2" type="ORF">UFOPK2652_00022</name>
    <name evidence="3" type="ORF">UFOPK3128_00397</name>
    <name evidence="4" type="ORF">UFOPK3511_01106</name>
    <name evidence="5" type="ORF">UFOPK3880_00769</name>
    <name evidence="6" type="ORF">UFOPK4146_00941</name>
</gene>
<proteinExistence type="predicted"/>